<dbReference type="GO" id="GO:0016787">
    <property type="term" value="F:hydrolase activity"/>
    <property type="evidence" value="ECO:0007669"/>
    <property type="project" value="UniProtKB-KW"/>
</dbReference>
<evidence type="ECO:0000259" key="5">
    <source>
        <dbReference type="Pfam" id="PF13361"/>
    </source>
</evidence>
<evidence type="ECO:0000256" key="4">
    <source>
        <dbReference type="ARBA" id="ARBA00022840"/>
    </source>
</evidence>
<evidence type="ECO:0000256" key="3">
    <source>
        <dbReference type="ARBA" id="ARBA00022806"/>
    </source>
</evidence>
<dbReference type="SUPFAM" id="SSF52540">
    <property type="entry name" value="P-loop containing nucleoside triphosphate hydrolases"/>
    <property type="match status" value="1"/>
</dbReference>
<keyword evidence="2" id="KW-0378">Hydrolase</keyword>
<dbReference type="PANTHER" id="PTHR11070">
    <property type="entry name" value="UVRD / RECB / PCRA DNA HELICASE FAMILY MEMBER"/>
    <property type="match status" value="1"/>
</dbReference>
<keyword evidence="4" id="KW-0067">ATP-binding</keyword>
<reference evidence="6" key="1">
    <citation type="journal article" date="2020" name="Nature">
        <title>Giant virus diversity and host interactions through global metagenomics.</title>
        <authorList>
            <person name="Schulz F."/>
            <person name="Roux S."/>
            <person name="Paez-Espino D."/>
            <person name="Jungbluth S."/>
            <person name="Walsh D.A."/>
            <person name="Denef V.J."/>
            <person name="McMahon K.D."/>
            <person name="Konstantinidis K.T."/>
            <person name="Eloe-Fadrosh E.A."/>
            <person name="Kyrpides N.C."/>
            <person name="Woyke T."/>
        </authorList>
    </citation>
    <scope>NUCLEOTIDE SEQUENCE</scope>
    <source>
        <strain evidence="6">GVMAG-M-3300020182-33</strain>
    </source>
</reference>
<dbReference type="InterPro" id="IPR000212">
    <property type="entry name" value="DNA_helicase_UvrD/REP"/>
</dbReference>
<keyword evidence="1" id="KW-0547">Nucleotide-binding</keyword>
<dbReference type="Pfam" id="PF13361">
    <property type="entry name" value="UvrD_C"/>
    <property type="match status" value="1"/>
</dbReference>
<protein>
    <recommendedName>
        <fullName evidence="5">UvrD-like helicase C-terminal domain-containing protein</fullName>
    </recommendedName>
</protein>
<evidence type="ECO:0000256" key="2">
    <source>
        <dbReference type="ARBA" id="ARBA00022801"/>
    </source>
</evidence>
<dbReference type="InterPro" id="IPR014017">
    <property type="entry name" value="DNA_helicase_UvrD-like_C"/>
</dbReference>
<accession>A0A6C0C2W2</accession>
<dbReference type="AlphaFoldDB" id="A0A6C0C2W2"/>
<organism evidence="6">
    <name type="scientific">viral metagenome</name>
    <dbReference type="NCBI Taxonomy" id="1070528"/>
    <lineage>
        <taxon>unclassified sequences</taxon>
        <taxon>metagenomes</taxon>
        <taxon>organismal metagenomes</taxon>
    </lineage>
</organism>
<sequence length="891" mass="99433">MVVVTTALQLEAREYASKRTAWMSEEQKAFAEPADVANPPMVLIAAAGSGKTECLVARFEWCMRHCNIGDRLQILSFSNSASHTFQARFEARWGTQPFPVARTLHSWVKHDLLLPHFGYEHRVSMIIEQGLQLLRGPAASKAAATFTQLHLFVDEAQDCDAYQWELLALIRDLGARVAVVGDPRQAIYGFQGARADGMMTLHNPTLHARLTINRRSTQVIVDLANDIATSTMPQCMDTGMESENKHAQKVPLGADLGEYVSVHYVSSLAHPGLKVIWTSIMAAARSHPVCVLTWTNSDAIHLHHGIWLVGYETIAIVSQDENSPQDRPLVDNLRSDSPLPNLIHVRTVHSAKGEGYETVVFHIRGHMSQQEAILDFEQKSKLEQQEELRRYYVACTRAKKKLHVIIQGPVAPLWWDAIAQKSKSLLVDHNYAGYSLSTLNGSSTTPLPSAKYMEVQHLRCRYSATDSLLTNSARSQVKEALTHNARQSVLADSVESLEEVLNPPAIPLALLWLQADSLLTVMRKYIFYFVFAPHSTHLRIAEALMTAAKVPVDTASLSSIESWEELNEKKLVEGLASRLGKYIANPNEEMLESLRMTLDAISKRISHLSVKMPPLCLTKGIIFREYAGQSDTDATYHIGDLWSIARKHTVDYLLVQSDNSDTKQFASLFRRRSILDSKYLSPCRSFLLQASLEIVRDATKMPSSSMLAASGLLCDLVRESGSKRGAGDLARVLPYLGNPSSCVARISLEEDCLGQTGLLDAAFSQAKALQRYILNWHTREEMDRCEIDLKPEYRIDGTACILQGCVPIFVPSFDYPTHRSTSIFFVNRVNVSVEDECEALVTAALLSQGCKHRVVLLEESSALFYIFNVEQDENAAWAATRVWAEERLAEA</sequence>
<dbReference type="Pfam" id="PF13245">
    <property type="entry name" value="AAA_19"/>
    <property type="match status" value="1"/>
</dbReference>
<dbReference type="GO" id="GO:0005524">
    <property type="term" value="F:ATP binding"/>
    <property type="evidence" value="ECO:0007669"/>
    <property type="project" value="UniProtKB-KW"/>
</dbReference>
<evidence type="ECO:0000313" key="6">
    <source>
        <dbReference type="EMBL" id="QHS97863.1"/>
    </source>
</evidence>
<name>A0A6C0C2W2_9ZZZZ</name>
<keyword evidence="3" id="KW-0347">Helicase</keyword>
<dbReference type="GO" id="GO:0043138">
    <property type="term" value="F:3'-5' DNA helicase activity"/>
    <property type="evidence" value="ECO:0007669"/>
    <property type="project" value="TreeGrafter"/>
</dbReference>
<proteinExistence type="predicted"/>
<dbReference type="GO" id="GO:0000725">
    <property type="term" value="P:recombinational repair"/>
    <property type="evidence" value="ECO:0007669"/>
    <property type="project" value="TreeGrafter"/>
</dbReference>
<dbReference type="GO" id="GO:0003677">
    <property type="term" value="F:DNA binding"/>
    <property type="evidence" value="ECO:0007669"/>
    <property type="project" value="InterPro"/>
</dbReference>
<dbReference type="Gene3D" id="3.40.50.300">
    <property type="entry name" value="P-loop containing nucleotide triphosphate hydrolases"/>
    <property type="match status" value="2"/>
</dbReference>
<dbReference type="PANTHER" id="PTHR11070:SF2">
    <property type="entry name" value="ATP-DEPENDENT DNA HELICASE SRS2"/>
    <property type="match status" value="1"/>
</dbReference>
<dbReference type="InterPro" id="IPR027417">
    <property type="entry name" value="P-loop_NTPase"/>
</dbReference>
<feature type="domain" description="UvrD-like helicase C-terminal" evidence="5">
    <location>
        <begin position="340"/>
        <end position="406"/>
    </location>
</feature>
<dbReference type="EMBL" id="MN739306">
    <property type="protein sequence ID" value="QHS97863.1"/>
    <property type="molecule type" value="Genomic_DNA"/>
</dbReference>
<evidence type="ECO:0000256" key="1">
    <source>
        <dbReference type="ARBA" id="ARBA00022741"/>
    </source>
</evidence>